<name>A0A1I0GRT6_9BACI</name>
<feature type="region of interest" description="Disordered" evidence="1">
    <location>
        <begin position="62"/>
        <end position="102"/>
    </location>
</feature>
<gene>
    <name evidence="2" type="ORF">SAMN05421676_107136</name>
</gene>
<organism evidence="2 3">
    <name type="scientific">Salinibacillus kushneri</name>
    <dbReference type="NCBI Taxonomy" id="237682"/>
    <lineage>
        <taxon>Bacteria</taxon>
        <taxon>Bacillati</taxon>
        <taxon>Bacillota</taxon>
        <taxon>Bacilli</taxon>
        <taxon>Bacillales</taxon>
        <taxon>Bacillaceae</taxon>
        <taxon>Salinibacillus</taxon>
    </lineage>
</organism>
<evidence type="ECO:0008006" key="4">
    <source>
        <dbReference type="Google" id="ProtNLM"/>
    </source>
</evidence>
<evidence type="ECO:0000256" key="1">
    <source>
        <dbReference type="SAM" id="MobiDB-lite"/>
    </source>
</evidence>
<dbReference type="RefSeq" id="WP_093135786.1">
    <property type="nucleotide sequence ID" value="NZ_FOHJ01000007.1"/>
</dbReference>
<protein>
    <recommendedName>
        <fullName evidence="4">Spore coat protein W</fullName>
    </recommendedName>
</protein>
<dbReference type="EMBL" id="FOHJ01000007">
    <property type="protein sequence ID" value="SET73856.1"/>
    <property type="molecule type" value="Genomic_DNA"/>
</dbReference>
<dbReference type="STRING" id="237682.SAMN05421676_107136"/>
<sequence length="102" mass="11511">MVDINKDLEGLSKSLASVSVTDAFKKYGIDKNNGVNELSDSQKQELRNMADNLQSMVNQFVAQQKDPSSSSDSKEEKKKKEKSKESPLREFLNRKNEKEVDG</sequence>
<feature type="compositionally biased region" description="Basic and acidic residues" evidence="1">
    <location>
        <begin position="72"/>
        <end position="102"/>
    </location>
</feature>
<dbReference type="AlphaFoldDB" id="A0A1I0GRT6"/>
<proteinExistence type="predicted"/>
<evidence type="ECO:0000313" key="2">
    <source>
        <dbReference type="EMBL" id="SET73856.1"/>
    </source>
</evidence>
<reference evidence="3" key="1">
    <citation type="submission" date="2016-10" db="EMBL/GenBank/DDBJ databases">
        <authorList>
            <person name="Varghese N."/>
            <person name="Submissions S."/>
        </authorList>
    </citation>
    <scope>NUCLEOTIDE SEQUENCE [LARGE SCALE GENOMIC DNA]</scope>
    <source>
        <strain evidence="3">CGMCC 1.3566</strain>
    </source>
</reference>
<dbReference type="Proteomes" id="UP000199095">
    <property type="component" value="Unassembled WGS sequence"/>
</dbReference>
<accession>A0A1I0GRT6</accession>
<keyword evidence="3" id="KW-1185">Reference proteome</keyword>
<evidence type="ECO:0000313" key="3">
    <source>
        <dbReference type="Proteomes" id="UP000199095"/>
    </source>
</evidence>